<dbReference type="Pfam" id="PF19314">
    <property type="entry name" value="DUF5917"/>
    <property type="match status" value="1"/>
</dbReference>
<dbReference type="InterPro" id="IPR045668">
    <property type="entry name" value="FHIP_KELAA_motif"/>
</dbReference>
<dbReference type="Proteomes" id="UP000472265">
    <property type="component" value="Chromosome 5"/>
</dbReference>
<accession>A0A671U3A2</accession>
<protein>
    <recommendedName>
        <fullName evidence="2">FHF complex subunit HOOK-interacting protein C-terminal domain-containing protein</fullName>
    </recommendedName>
</protein>
<dbReference type="AlphaFoldDB" id="A0A671U3A2"/>
<reference evidence="3" key="1">
    <citation type="submission" date="2021-04" db="EMBL/GenBank/DDBJ databases">
        <authorList>
            <consortium name="Wellcome Sanger Institute Data Sharing"/>
        </authorList>
    </citation>
    <scope>NUCLEOTIDE SEQUENCE [LARGE SCALE GENOMIC DNA]</scope>
</reference>
<dbReference type="PANTHER" id="PTHR21705">
    <property type="entry name" value="RAI16 PROTEIN-RELATED"/>
    <property type="match status" value="1"/>
</dbReference>
<dbReference type="GeneTree" id="ENSGT00950000182936"/>
<dbReference type="InParanoid" id="A0A671U3A2"/>
<dbReference type="Pfam" id="PF19311">
    <property type="entry name" value="KELAA"/>
    <property type="match status" value="1"/>
</dbReference>
<evidence type="ECO:0000313" key="3">
    <source>
        <dbReference type="Ensembl" id="ENSSAUP00010008131.1"/>
    </source>
</evidence>
<organism evidence="3 4">
    <name type="scientific">Sparus aurata</name>
    <name type="common">Gilthead sea bream</name>
    <dbReference type="NCBI Taxonomy" id="8175"/>
    <lineage>
        <taxon>Eukaryota</taxon>
        <taxon>Metazoa</taxon>
        <taxon>Chordata</taxon>
        <taxon>Craniata</taxon>
        <taxon>Vertebrata</taxon>
        <taxon>Euteleostomi</taxon>
        <taxon>Actinopterygii</taxon>
        <taxon>Neopterygii</taxon>
        <taxon>Teleostei</taxon>
        <taxon>Neoteleostei</taxon>
        <taxon>Acanthomorphata</taxon>
        <taxon>Eupercaria</taxon>
        <taxon>Spariformes</taxon>
        <taxon>Sparidae</taxon>
        <taxon>Sparus</taxon>
    </lineage>
</organism>
<dbReference type="PANTHER" id="PTHR21705:SF9">
    <property type="entry name" value="FHF COMPLEX SUBUNIT HOOK-INTERACTING PROTEIN 2B"/>
    <property type="match status" value="1"/>
</dbReference>
<proteinExistence type="inferred from homology"/>
<feature type="domain" description="FHF complex subunit HOOK-interacting protein C-terminal" evidence="2">
    <location>
        <begin position="3"/>
        <end position="82"/>
    </location>
</feature>
<evidence type="ECO:0000256" key="1">
    <source>
        <dbReference type="ARBA" id="ARBA00024336"/>
    </source>
</evidence>
<name>A0A671U3A2_SPAAU</name>
<dbReference type="InterPro" id="IPR045669">
    <property type="entry name" value="FHIP_C"/>
</dbReference>
<dbReference type="OMA" id="ERIQQVP"/>
<evidence type="ECO:0000259" key="2">
    <source>
        <dbReference type="Pfam" id="PF19314"/>
    </source>
</evidence>
<reference evidence="3" key="2">
    <citation type="submission" date="2025-08" db="UniProtKB">
        <authorList>
            <consortium name="Ensembl"/>
        </authorList>
    </citation>
    <scope>IDENTIFICATION</scope>
</reference>
<evidence type="ECO:0000313" key="4">
    <source>
        <dbReference type="Proteomes" id="UP000472265"/>
    </source>
</evidence>
<reference evidence="3" key="3">
    <citation type="submission" date="2025-09" db="UniProtKB">
        <authorList>
            <consortium name="Ensembl"/>
        </authorList>
    </citation>
    <scope>IDENTIFICATION</scope>
</reference>
<comment type="similarity">
    <text evidence="1">Belongs to the FHIP family.</text>
</comment>
<dbReference type="InterPro" id="IPR019384">
    <property type="entry name" value="FHIP"/>
</dbReference>
<dbReference type="Ensembl" id="ENSSAUT00010008697.1">
    <property type="protein sequence ID" value="ENSSAUP00010008131.1"/>
    <property type="gene ID" value="ENSSAUG00010004031.1"/>
</dbReference>
<sequence>MMSLCFQPYELNLQLTAVLSRLSAFNHPLLHEYLLNPYIHLSHCCRSLFSVLVRLMGESVQRIQQVSSLTDRLLNARRHLLGLEHNTGLEHLTLLRGLIVLEEFCKELAAIAFVKLPLDQQ</sequence>
<keyword evidence="4" id="KW-1185">Reference proteome</keyword>